<evidence type="ECO:0000313" key="2">
    <source>
        <dbReference type="EMBL" id="KAL2609827.1"/>
    </source>
</evidence>
<accession>A0ABD1XLK5</accession>
<feature type="region of interest" description="Disordered" evidence="1">
    <location>
        <begin position="1"/>
        <end position="24"/>
    </location>
</feature>
<keyword evidence="3" id="KW-1185">Reference proteome</keyword>
<protein>
    <submittedName>
        <fullName evidence="2">Uncharacterized protein</fullName>
    </submittedName>
</protein>
<dbReference type="AlphaFoldDB" id="A0ABD1XLK5"/>
<dbReference type="Proteomes" id="UP001605036">
    <property type="component" value="Unassembled WGS sequence"/>
</dbReference>
<gene>
    <name evidence="2" type="ORF">R1flu_028400</name>
</gene>
<sequence>MASGSGGGGRDRRRRGRSPELPEEGELMLETSILDSQYGRRKGMFGRVRQSTESYRVEASAYRIRQVPFVIAYCGGLQRLHFRNLGNVGGIVATNAMGGRSGYLGPEIVRTQGRKAIDAATKFAGKESKIFFATKWLPVRSIVAKILAARKDAHESGEIMILKQFCQWK</sequence>
<dbReference type="InterPro" id="IPR003226">
    <property type="entry name" value="MYG1_exonuclease"/>
</dbReference>
<reference evidence="2 3" key="1">
    <citation type="submission" date="2024-09" db="EMBL/GenBank/DDBJ databases">
        <title>Chromosome-scale assembly of Riccia fluitans.</title>
        <authorList>
            <person name="Paukszto L."/>
            <person name="Sawicki J."/>
            <person name="Karawczyk K."/>
            <person name="Piernik-Szablinska J."/>
            <person name="Szczecinska M."/>
            <person name="Mazdziarz M."/>
        </authorList>
    </citation>
    <scope>NUCLEOTIDE SEQUENCE [LARGE SCALE GENOMIC DNA]</scope>
    <source>
        <strain evidence="2">Rf_01</strain>
        <tissue evidence="2">Aerial parts of the thallus</tissue>
    </source>
</reference>
<dbReference type="Pfam" id="PF03690">
    <property type="entry name" value="MYG1_exonuc"/>
    <property type="match status" value="1"/>
</dbReference>
<name>A0ABD1XLK5_9MARC</name>
<proteinExistence type="predicted"/>
<evidence type="ECO:0000313" key="3">
    <source>
        <dbReference type="Proteomes" id="UP001605036"/>
    </source>
</evidence>
<organism evidence="2 3">
    <name type="scientific">Riccia fluitans</name>
    <dbReference type="NCBI Taxonomy" id="41844"/>
    <lineage>
        <taxon>Eukaryota</taxon>
        <taxon>Viridiplantae</taxon>
        <taxon>Streptophyta</taxon>
        <taxon>Embryophyta</taxon>
        <taxon>Marchantiophyta</taxon>
        <taxon>Marchantiopsida</taxon>
        <taxon>Marchantiidae</taxon>
        <taxon>Marchantiales</taxon>
        <taxon>Ricciaceae</taxon>
        <taxon>Riccia</taxon>
    </lineage>
</organism>
<evidence type="ECO:0000256" key="1">
    <source>
        <dbReference type="SAM" id="MobiDB-lite"/>
    </source>
</evidence>
<dbReference type="EMBL" id="JBHFFA010000008">
    <property type="protein sequence ID" value="KAL2609827.1"/>
    <property type="molecule type" value="Genomic_DNA"/>
</dbReference>
<comment type="caution">
    <text evidence="2">The sequence shown here is derived from an EMBL/GenBank/DDBJ whole genome shotgun (WGS) entry which is preliminary data.</text>
</comment>